<gene>
    <name evidence="2" type="ORF">SAMN04488125_111109</name>
</gene>
<evidence type="ECO:0000313" key="3">
    <source>
        <dbReference type="Proteomes" id="UP000198804"/>
    </source>
</evidence>
<dbReference type="EMBL" id="FOSV01000011">
    <property type="protein sequence ID" value="SFL25300.1"/>
    <property type="molecule type" value="Genomic_DNA"/>
</dbReference>
<dbReference type="STRING" id="414703.SAMN04488125_111109"/>
<feature type="compositionally biased region" description="Basic and acidic residues" evidence="1">
    <location>
        <begin position="28"/>
        <end position="40"/>
    </location>
</feature>
<organism evidence="2 3">
    <name type="scientific">Methylorubrum salsuginis</name>
    <dbReference type="NCBI Taxonomy" id="414703"/>
    <lineage>
        <taxon>Bacteria</taxon>
        <taxon>Pseudomonadati</taxon>
        <taxon>Pseudomonadota</taxon>
        <taxon>Alphaproteobacteria</taxon>
        <taxon>Hyphomicrobiales</taxon>
        <taxon>Methylobacteriaceae</taxon>
        <taxon>Methylorubrum</taxon>
    </lineage>
</organism>
<feature type="region of interest" description="Disordered" evidence="1">
    <location>
        <begin position="1"/>
        <end position="49"/>
    </location>
</feature>
<evidence type="ECO:0000313" key="2">
    <source>
        <dbReference type="EMBL" id="SFL25300.1"/>
    </source>
</evidence>
<accession>A0A1I4G727</accession>
<reference evidence="3" key="1">
    <citation type="submission" date="2016-10" db="EMBL/GenBank/DDBJ databases">
        <authorList>
            <person name="Varghese N."/>
            <person name="Submissions S."/>
        </authorList>
    </citation>
    <scope>NUCLEOTIDE SEQUENCE [LARGE SCALE GENOMIC DNA]</scope>
    <source>
        <strain evidence="3">CGMCC 1.6474</strain>
    </source>
</reference>
<keyword evidence="3" id="KW-1185">Reference proteome</keyword>
<dbReference type="RefSeq" id="WP_091947460.1">
    <property type="nucleotide sequence ID" value="NZ_FOSV01000011.1"/>
</dbReference>
<proteinExistence type="predicted"/>
<dbReference type="AlphaFoldDB" id="A0A1I4G727"/>
<evidence type="ECO:0000256" key="1">
    <source>
        <dbReference type="SAM" id="MobiDB-lite"/>
    </source>
</evidence>
<dbReference type="Proteomes" id="UP000198804">
    <property type="component" value="Unassembled WGS sequence"/>
</dbReference>
<protein>
    <submittedName>
        <fullName evidence="2">Uncharacterized protein</fullName>
    </submittedName>
</protein>
<dbReference type="OrthoDB" id="8251365at2"/>
<name>A0A1I4G727_9HYPH</name>
<sequence>MDANEGKGEGPGTAQDITKDAVYAEGRAAAERREGADKNPHSAGSAEYRRWADGHASVTAPDAVADDLADFA</sequence>